<organism evidence="3 4">
    <name type="scientific">Prolixibacter denitrificans</name>
    <dbReference type="NCBI Taxonomy" id="1541063"/>
    <lineage>
        <taxon>Bacteria</taxon>
        <taxon>Pseudomonadati</taxon>
        <taxon>Bacteroidota</taxon>
        <taxon>Bacteroidia</taxon>
        <taxon>Marinilabiliales</taxon>
        <taxon>Prolixibacteraceae</taxon>
        <taxon>Prolixibacter</taxon>
    </lineage>
</organism>
<proteinExistence type="predicted"/>
<sequence length="165" mass="19323">MMKIDPAQLIVRRADVSDVPLLVAYRMRYLTELQGEMDERYKLKLLEDLTRYFDRALTEGRFIAFYAELEERVVSFGGMVIKEIPGDRYKTMYLEGDILNMYTVPEARRQGVSSVILEALLDEAKIRGISKVALHTSKDGEKLYRKYHFTEPVYPYLERPINTEE</sequence>
<evidence type="ECO:0000259" key="1">
    <source>
        <dbReference type="PROSITE" id="PS51186"/>
    </source>
</evidence>
<dbReference type="Gene3D" id="3.40.630.30">
    <property type="match status" value="1"/>
</dbReference>
<dbReference type="AlphaFoldDB" id="A0A2P8CFH8"/>
<dbReference type="InterPro" id="IPR016181">
    <property type="entry name" value="Acyl_CoA_acyltransferase"/>
</dbReference>
<dbReference type="CDD" id="cd04301">
    <property type="entry name" value="NAT_SF"/>
    <property type="match status" value="1"/>
</dbReference>
<dbReference type="PROSITE" id="PS51186">
    <property type="entry name" value="GNAT"/>
    <property type="match status" value="1"/>
</dbReference>
<gene>
    <name evidence="3" type="ORF">CLV93_103158</name>
    <name evidence="2" type="ORF">JCM18694_35330</name>
</gene>
<dbReference type="Proteomes" id="UP000396862">
    <property type="component" value="Unassembled WGS sequence"/>
</dbReference>
<dbReference type="Proteomes" id="UP000240621">
    <property type="component" value="Unassembled WGS sequence"/>
</dbReference>
<dbReference type="OrthoDB" id="1096234at2"/>
<evidence type="ECO:0000313" key="2">
    <source>
        <dbReference type="EMBL" id="GET23287.1"/>
    </source>
</evidence>
<evidence type="ECO:0000313" key="4">
    <source>
        <dbReference type="Proteomes" id="UP000240621"/>
    </source>
</evidence>
<protein>
    <submittedName>
        <fullName evidence="3">Acetyltransferase (GNAT) family protein</fullName>
    </submittedName>
    <submittedName>
        <fullName evidence="2">N-acetyltransferase</fullName>
    </submittedName>
</protein>
<feature type="domain" description="N-acetyltransferase" evidence="1">
    <location>
        <begin position="9"/>
        <end position="165"/>
    </location>
</feature>
<dbReference type="EMBL" id="PYGC01000003">
    <property type="protein sequence ID" value="PSK83743.1"/>
    <property type="molecule type" value="Genomic_DNA"/>
</dbReference>
<accession>A0A2P8CFH8</accession>
<comment type="caution">
    <text evidence="3">The sequence shown here is derived from an EMBL/GenBank/DDBJ whole genome shotgun (WGS) entry which is preliminary data.</text>
</comment>
<dbReference type="EMBL" id="BLAU01000001">
    <property type="protein sequence ID" value="GET23287.1"/>
    <property type="molecule type" value="Genomic_DNA"/>
</dbReference>
<dbReference type="Pfam" id="PF00583">
    <property type="entry name" value="Acetyltransf_1"/>
    <property type="match status" value="1"/>
</dbReference>
<evidence type="ECO:0000313" key="3">
    <source>
        <dbReference type="EMBL" id="PSK83743.1"/>
    </source>
</evidence>
<dbReference type="InterPro" id="IPR000182">
    <property type="entry name" value="GNAT_dom"/>
</dbReference>
<keyword evidence="3" id="KW-0808">Transferase</keyword>
<name>A0A2P8CFH8_9BACT</name>
<dbReference type="RefSeq" id="WP_106541583.1">
    <property type="nucleotide sequence ID" value="NZ_BLAU01000001.1"/>
</dbReference>
<evidence type="ECO:0000313" key="5">
    <source>
        <dbReference type="Proteomes" id="UP000396862"/>
    </source>
</evidence>
<dbReference type="SUPFAM" id="SSF55729">
    <property type="entry name" value="Acyl-CoA N-acyltransferases (Nat)"/>
    <property type="match status" value="1"/>
</dbReference>
<reference evidence="2 5" key="2">
    <citation type="submission" date="2019-10" db="EMBL/GenBank/DDBJ databases">
        <title>Prolixibacter strains distinguished by the presence of nitrate reductase genes were adept at nitrate-dependent anaerobic corrosion of metallic iron and carbon steel.</title>
        <authorList>
            <person name="Iino T."/>
            <person name="Shono N."/>
            <person name="Ito K."/>
            <person name="Nakamura R."/>
            <person name="Sueoka K."/>
            <person name="Harayama S."/>
            <person name="Ohkuma M."/>
        </authorList>
    </citation>
    <scope>NUCLEOTIDE SEQUENCE [LARGE SCALE GENOMIC DNA]</scope>
    <source>
        <strain evidence="2 5">MIC1-1</strain>
    </source>
</reference>
<keyword evidence="5" id="KW-1185">Reference proteome</keyword>
<reference evidence="3 4" key="1">
    <citation type="submission" date="2018-03" db="EMBL/GenBank/DDBJ databases">
        <title>Genomic Encyclopedia of Archaeal and Bacterial Type Strains, Phase II (KMG-II): from individual species to whole genera.</title>
        <authorList>
            <person name="Goeker M."/>
        </authorList>
    </citation>
    <scope>NUCLEOTIDE SEQUENCE [LARGE SCALE GENOMIC DNA]</scope>
    <source>
        <strain evidence="3 4">DSM 27267</strain>
    </source>
</reference>
<dbReference type="GO" id="GO:0016747">
    <property type="term" value="F:acyltransferase activity, transferring groups other than amino-acyl groups"/>
    <property type="evidence" value="ECO:0007669"/>
    <property type="project" value="InterPro"/>
</dbReference>